<dbReference type="SUPFAM" id="SSF51735">
    <property type="entry name" value="NAD(P)-binding Rossmann-fold domains"/>
    <property type="match status" value="1"/>
</dbReference>
<dbReference type="EMBL" id="JAVRHX010000002">
    <property type="protein sequence ID" value="MDT0594781.1"/>
    <property type="molecule type" value="Genomic_DNA"/>
</dbReference>
<dbReference type="InterPro" id="IPR011342">
    <property type="entry name" value="Shikimate_DH"/>
</dbReference>
<evidence type="ECO:0000256" key="6">
    <source>
        <dbReference type="ARBA" id="ARBA00023141"/>
    </source>
</evidence>
<evidence type="ECO:0000259" key="9">
    <source>
        <dbReference type="Pfam" id="PF01488"/>
    </source>
</evidence>
<feature type="binding site" evidence="8">
    <location>
        <position position="106"/>
    </location>
    <ligand>
        <name>shikimate</name>
        <dbReference type="ChEBI" id="CHEBI:36208"/>
    </ligand>
</feature>
<comment type="catalytic activity">
    <reaction evidence="7 8">
        <text>shikimate + NADP(+) = 3-dehydroshikimate + NADPH + H(+)</text>
        <dbReference type="Rhea" id="RHEA:17737"/>
        <dbReference type="ChEBI" id="CHEBI:15378"/>
        <dbReference type="ChEBI" id="CHEBI:16630"/>
        <dbReference type="ChEBI" id="CHEBI:36208"/>
        <dbReference type="ChEBI" id="CHEBI:57783"/>
        <dbReference type="ChEBI" id="CHEBI:58349"/>
        <dbReference type="EC" id="1.1.1.25"/>
    </reaction>
</comment>
<comment type="similarity">
    <text evidence="8">Belongs to the shikimate dehydrogenase family.</text>
</comment>
<evidence type="ECO:0000256" key="3">
    <source>
        <dbReference type="ARBA" id="ARBA00022605"/>
    </source>
</evidence>
<dbReference type="PANTHER" id="PTHR21089:SF1">
    <property type="entry name" value="BIFUNCTIONAL 3-DEHYDROQUINATE DEHYDRATASE_SHIKIMATE DEHYDROGENASE, CHLOROPLASTIC"/>
    <property type="match status" value="1"/>
</dbReference>
<dbReference type="Pfam" id="PF18317">
    <property type="entry name" value="SDH_C"/>
    <property type="match status" value="1"/>
</dbReference>
<gene>
    <name evidence="8 12" type="primary">aroE</name>
    <name evidence="12" type="ORF">RM552_08015</name>
</gene>
<accession>A0ABU2ZQ76</accession>
<dbReference type="SUPFAM" id="SSF53223">
    <property type="entry name" value="Aminoacid dehydrogenase-like, N-terminal domain"/>
    <property type="match status" value="1"/>
</dbReference>
<comment type="function">
    <text evidence="8">Involved in the biosynthesis of the chorismate, which leads to the biosynthesis of aromatic amino acids. Catalyzes the reversible NADPH linked reduction of 3-dehydroshikimate (DHSA) to yield shikimate (SA).</text>
</comment>
<dbReference type="InterPro" id="IPR006151">
    <property type="entry name" value="Shikm_DH/Glu-tRNA_Rdtase"/>
</dbReference>
<keyword evidence="6 8" id="KW-0057">Aromatic amino acid biosynthesis</keyword>
<comment type="pathway">
    <text evidence="1 8">Metabolic intermediate biosynthesis; chorismate biosynthesis; chorismate from D-erythrose 4-phosphate and phosphoenolpyruvate: step 4/7.</text>
</comment>
<evidence type="ECO:0000256" key="2">
    <source>
        <dbReference type="ARBA" id="ARBA00012962"/>
    </source>
</evidence>
<dbReference type="Gene3D" id="3.40.50.720">
    <property type="entry name" value="NAD(P)-binding Rossmann-like Domain"/>
    <property type="match status" value="1"/>
</dbReference>
<dbReference type="Pfam" id="PF08501">
    <property type="entry name" value="Shikimate_dh_N"/>
    <property type="match status" value="1"/>
</dbReference>
<keyword evidence="4 8" id="KW-0521">NADP</keyword>
<evidence type="ECO:0000259" key="11">
    <source>
        <dbReference type="Pfam" id="PF18317"/>
    </source>
</evidence>
<feature type="binding site" evidence="8">
    <location>
        <position position="253"/>
    </location>
    <ligand>
        <name>shikimate</name>
        <dbReference type="ChEBI" id="CHEBI:36208"/>
    </ligand>
</feature>
<dbReference type="HAMAP" id="MF_00222">
    <property type="entry name" value="Shikimate_DH_AroE"/>
    <property type="match status" value="1"/>
</dbReference>
<feature type="binding site" evidence="8">
    <location>
        <position position="246"/>
    </location>
    <ligand>
        <name>NADP(+)</name>
        <dbReference type="ChEBI" id="CHEBI:58349"/>
    </ligand>
</feature>
<dbReference type="RefSeq" id="WP_311368305.1">
    <property type="nucleotide sequence ID" value="NZ_JAVRHX010000002.1"/>
</dbReference>
<feature type="domain" description="Quinate/shikimate 5-dehydrogenase/glutamyl-tRNA reductase" evidence="9">
    <location>
        <begin position="120"/>
        <end position="198"/>
    </location>
</feature>
<dbReference type="InterPro" id="IPR022893">
    <property type="entry name" value="Shikimate_DH_fam"/>
</dbReference>
<reference evidence="12 13" key="1">
    <citation type="submission" date="2023-09" db="EMBL/GenBank/DDBJ databases">
        <authorList>
            <person name="Rey-Velasco X."/>
        </authorList>
    </citation>
    <scope>NUCLEOTIDE SEQUENCE [LARGE SCALE GENOMIC DNA]</scope>
    <source>
        <strain evidence="12 13">P117</strain>
    </source>
</reference>
<feature type="binding site" evidence="8">
    <location>
        <begin position="18"/>
        <end position="20"/>
    </location>
    <ligand>
        <name>shikimate</name>
        <dbReference type="ChEBI" id="CHEBI:36208"/>
    </ligand>
</feature>
<comment type="subunit">
    <text evidence="8">Homodimer.</text>
</comment>
<comment type="caution">
    <text evidence="8">Lacks conserved residue(s) required for the propagation of feature annotation.</text>
</comment>
<dbReference type="PANTHER" id="PTHR21089">
    <property type="entry name" value="SHIKIMATE DEHYDROGENASE"/>
    <property type="match status" value="1"/>
</dbReference>
<evidence type="ECO:0000256" key="4">
    <source>
        <dbReference type="ARBA" id="ARBA00022857"/>
    </source>
</evidence>
<dbReference type="InterPro" id="IPR041121">
    <property type="entry name" value="SDH_C"/>
</dbReference>
<sequence length="279" mass="30263">MSASQTMACVFGNPIEQSKSPIIHALFAEQFDIDLQYVKRFAEADAFAFSADEFFSLPNTIGANVTMPFKHDALKWVSSLSSQAKRAGAVNTIIRKGSIFEGDNTDGVGLVNDLKDHGVDLQGLNILVVGAGGAAKGVLPALIDAGTNQLSVYNRSADKAIALVNETNHYKDNIATVYDDAAYDEAKEGFDLIINATSLSLYGKLPQISDLVFSNKPVVYDMVYQPSPTVFMQKANSFGCTNNIDGLGMLVNQAAQSFYLWFGHYPEVGKVHQYLLANK</sequence>
<feature type="domain" description="SDH C-terminal" evidence="11">
    <location>
        <begin position="246"/>
        <end position="273"/>
    </location>
</feature>
<evidence type="ECO:0000256" key="7">
    <source>
        <dbReference type="ARBA" id="ARBA00049442"/>
    </source>
</evidence>
<dbReference type="NCBIfam" id="NF001310">
    <property type="entry name" value="PRK00258.1-2"/>
    <property type="match status" value="1"/>
</dbReference>
<feature type="binding site" evidence="8">
    <location>
        <position position="222"/>
    </location>
    <ligand>
        <name>NADP(+)</name>
        <dbReference type="ChEBI" id="CHEBI:58349"/>
    </ligand>
</feature>
<keyword evidence="3 8" id="KW-0028">Amino-acid biosynthesis</keyword>
<dbReference type="EC" id="1.1.1.25" evidence="2 8"/>
<protein>
    <recommendedName>
        <fullName evidence="2 8">Shikimate dehydrogenase (NADP(+))</fullName>
        <shortName evidence="8">SDH</shortName>
        <ecNumber evidence="2 8">1.1.1.25</ecNumber>
    </recommendedName>
</protein>
<evidence type="ECO:0000313" key="12">
    <source>
        <dbReference type="EMBL" id="MDT0594781.1"/>
    </source>
</evidence>
<dbReference type="Proteomes" id="UP001253545">
    <property type="component" value="Unassembled WGS sequence"/>
</dbReference>
<feature type="domain" description="Shikimate dehydrogenase substrate binding N-terminal" evidence="10">
    <location>
        <begin position="10"/>
        <end position="93"/>
    </location>
</feature>
<dbReference type="CDD" id="cd01065">
    <property type="entry name" value="NAD_bind_Shikimate_DH"/>
    <property type="match status" value="1"/>
</dbReference>
<evidence type="ECO:0000313" key="13">
    <source>
        <dbReference type="Proteomes" id="UP001253545"/>
    </source>
</evidence>
<dbReference type="InterPro" id="IPR013708">
    <property type="entry name" value="Shikimate_DH-bd_N"/>
</dbReference>
<dbReference type="Pfam" id="PF01488">
    <property type="entry name" value="Shikimate_DH"/>
    <property type="match status" value="1"/>
</dbReference>
<dbReference type="GO" id="GO:0004764">
    <property type="term" value="F:shikimate 3-dehydrogenase (NADP+) activity"/>
    <property type="evidence" value="ECO:0007669"/>
    <property type="project" value="UniProtKB-EC"/>
</dbReference>
<evidence type="ECO:0000256" key="5">
    <source>
        <dbReference type="ARBA" id="ARBA00023002"/>
    </source>
</evidence>
<feature type="binding site" evidence="8">
    <location>
        <position position="224"/>
    </location>
    <ligand>
        <name>shikimate</name>
        <dbReference type="ChEBI" id="CHEBI:36208"/>
    </ligand>
</feature>
<evidence type="ECO:0000256" key="8">
    <source>
        <dbReference type="HAMAP-Rule" id="MF_00222"/>
    </source>
</evidence>
<organism evidence="12 13">
    <name type="scientific">Glaciecola petra</name>
    <dbReference type="NCBI Taxonomy" id="3075602"/>
    <lineage>
        <taxon>Bacteria</taxon>
        <taxon>Pseudomonadati</taxon>
        <taxon>Pseudomonadota</taxon>
        <taxon>Gammaproteobacteria</taxon>
        <taxon>Alteromonadales</taxon>
        <taxon>Alteromonadaceae</taxon>
        <taxon>Glaciecola</taxon>
    </lineage>
</organism>
<feature type="active site" description="Proton acceptor" evidence="8">
    <location>
        <position position="70"/>
    </location>
</feature>
<feature type="binding site" evidence="8">
    <location>
        <begin position="130"/>
        <end position="134"/>
    </location>
    <ligand>
        <name>NADP(+)</name>
        <dbReference type="ChEBI" id="CHEBI:58349"/>
    </ligand>
</feature>
<dbReference type="Gene3D" id="3.40.50.10860">
    <property type="entry name" value="Leucine Dehydrogenase, chain A, domain 1"/>
    <property type="match status" value="1"/>
</dbReference>
<dbReference type="InterPro" id="IPR046346">
    <property type="entry name" value="Aminoacid_DH-like_N_sf"/>
</dbReference>
<name>A0ABU2ZQ76_9ALTE</name>
<feature type="binding site" evidence="8">
    <location>
        <position position="91"/>
    </location>
    <ligand>
        <name>shikimate</name>
        <dbReference type="ChEBI" id="CHEBI:36208"/>
    </ligand>
</feature>
<dbReference type="NCBIfam" id="TIGR00507">
    <property type="entry name" value="aroE"/>
    <property type="match status" value="1"/>
</dbReference>
<proteinExistence type="inferred from homology"/>
<keyword evidence="5 8" id="KW-0560">Oxidoreductase</keyword>
<feature type="binding site" evidence="8">
    <location>
        <position position="66"/>
    </location>
    <ligand>
        <name>shikimate</name>
        <dbReference type="ChEBI" id="CHEBI:36208"/>
    </ligand>
</feature>
<keyword evidence="13" id="KW-1185">Reference proteome</keyword>
<evidence type="ECO:0000259" key="10">
    <source>
        <dbReference type="Pfam" id="PF08501"/>
    </source>
</evidence>
<comment type="caution">
    <text evidence="12">The sequence shown here is derived from an EMBL/GenBank/DDBJ whole genome shotgun (WGS) entry which is preliminary data.</text>
</comment>
<evidence type="ECO:0000256" key="1">
    <source>
        <dbReference type="ARBA" id="ARBA00004871"/>
    </source>
</evidence>
<dbReference type="InterPro" id="IPR036291">
    <property type="entry name" value="NAD(P)-bd_dom_sf"/>
</dbReference>